<reference evidence="4 5" key="1">
    <citation type="journal article" date="2016" name="Front. Microbiol.">
        <title>Genomic Resource of Rice Seed Associated Bacteria.</title>
        <authorList>
            <person name="Midha S."/>
            <person name="Bansal K."/>
            <person name="Sharma S."/>
            <person name="Kumar N."/>
            <person name="Patil P.P."/>
            <person name="Chaudhry V."/>
            <person name="Patil P.B."/>
        </authorList>
    </citation>
    <scope>NUCLEOTIDE SEQUENCE [LARGE SCALE GENOMIC DNA]</scope>
    <source>
        <strain evidence="3 6">NS258</strain>
        <strain evidence="1 4">NS319</strain>
        <strain evidence="2 5">SB4</strain>
    </source>
</reference>
<dbReference type="OrthoDB" id="7579689at2"/>
<dbReference type="EMBL" id="LDTC01000101">
    <property type="protein sequence ID" value="KTW10296.1"/>
    <property type="molecule type" value="Genomic_DNA"/>
</dbReference>
<evidence type="ECO:0000313" key="2">
    <source>
        <dbReference type="EMBL" id="KTT94999.1"/>
    </source>
</evidence>
<dbReference type="AlphaFoldDB" id="A0A147HR84"/>
<dbReference type="Proteomes" id="UP000074072">
    <property type="component" value="Unassembled WGS sequence"/>
</dbReference>
<dbReference type="Proteomes" id="UP000072867">
    <property type="component" value="Unassembled WGS sequence"/>
</dbReference>
<dbReference type="RefSeq" id="WP_058717540.1">
    <property type="nucleotide sequence ID" value="NZ_LDTC01000101.1"/>
</dbReference>
<name>A0A147HR84_9SPHN</name>
<organism evidence="1 4">
    <name type="scientific">Sphingomonas sanguinis</name>
    <dbReference type="NCBI Taxonomy" id="33051"/>
    <lineage>
        <taxon>Bacteria</taxon>
        <taxon>Pseudomonadati</taxon>
        <taxon>Pseudomonadota</taxon>
        <taxon>Alphaproteobacteria</taxon>
        <taxon>Sphingomonadales</taxon>
        <taxon>Sphingomonadaceae</taxon>
        <taxon>Sphingomonas</taxon>
    </lineage>
</organism>
<protein>
    <submittedName>
        <fullName evidence="1">Uncharacterized protein</fullName>
    </submittedName>
</protein>
<evidence type="ECO:0000313" key="3">
    <source>
        <dbReference type="EMBL" id="KTW10296.1"/>
    </source>
</evidence>
<gene>
    <name evidence="3" type="ORF">NS258_13215</name>
    <name evidence="1" type="ORF">NS319_19020</name>
    <name evidence="2" type="ORF">SB4_17475</name>
</gene>
<accession>A0A147HR84</accession>
<sequence>MTGNGKDGGGAPGLSPGLSPALAQALADELVELTHSLAELAYELGSDPDTLRRHMVSIQSVDRITQAQLAIADILRSDAPTANRIDGVTLETLADRLRNRLDQAA</sequence>
<evidence type="ECO:0000313" key="4">
    <source>
        <dbReference type="Proteomes" id="UP000072867"/>
    </source>
</evidence>
<dbReference type="STRING" id="33051.SB4_17475"/>
<comment type="caution">
    <text evidence="1">The sequence shown here is derived from an EMBL/GenBank/DDBJ whole genome shotgun (WGS) entry which is preliminary data.</text>
</comment>
<dbReference type="EMBL" id="LDTE01000140">
    <property type="protein sequence ID" value="KTT94999.1"/>
    <property type="molecule type" value="Genomic_DNA"/>
</dbReference>
<proteinExistence type="predicted"/>
<evidence type="ECO:0000313" key="6">
    <source>
        <dbReference type="Proteomes" id="UP000074410"/>
    </source>
</evidence>
<evidence type="ECO:0000313" key="1">
    <source>
        <dbReference type="EMBL" id="KTT63585.1"/>
    </source>
</evidence>
<dbReference type="Proteomes" id="UP000074410">
    <property type="component" value="Unassembled WGS sequence"/>
</dbReference>
<dbReference type="PATRIC" id="fig|33051.3.peg.1591"/>
<evidence type="ECO:0000313" key="5">
    <source>
        <dbReference type="Proteomes" id="UP000074072"/>
    </source>
</evidence>
<dbReference type="EMBL" id="LDTD01000226">
    <property type="protein sequence ID" value="KTT63585.1"/>
    <property type="molecule type" value="Genomic_DNA"/>
</dbReference>